<evidence type="ECO:0000259" key="2">
    <source>
        <dbReference type="PROSITE" id="PS50104"/>
    </source>
</evidence>
<dbReference type="Gene3D" id="3.40.50.300">
    <property type="entry name" value="P-loop containing nucleotide triphosphate hydrolases"/>
    <property type="match status" value="1"/>
</dbReference>
<dbReference type="InterPro" id="IPR035897">
    <property type="entry name" value="Toll_tir_struct_dom_sf"/>
</dbReference>
<dbReference type="AlphaFoldDB" id="A0A8T0IYY6"/>
<dbReference type="PROSITE" id="PS50104">
    <property type="entry name" value="TIR"/>
    <property type="match status" value="1"/>
</dbReference>
<dbReference type="GO" id="GO:0007165">
    <property type="term" value="P:signal transduction"/>
    <property type="evidence" value="ECO:0007669"/>
    <property type="project" value="InterPro"/>
</dbReference>
<dbReference type="PRINTS" id="PR00364">
    <property type="entry name" value="DISEASERSIST"/>
</dbReference>
<dbReference type="GO" id="GO:0006952">
    <property type="term" value="P:defense response"/>
    <property type="evidence" value="ECO:0007669"/>
    <property type="project" value="InterPro"/>
</dbReference>
<protein>
    <recommendedName>
        <fullName evidence="2">TIR domain-containing protein</fullName>
    </recommendedName>
</protein>
<dbReference type="InterPro" id="IPR032675">
    <property type="entry name" value="LRR_dom_sf"/>
</dbReference>
<dbReference type="InterPro" id="IPR027417">
    <property type="entry name" value="P-loop_NTPase"/>
</dbReference>
<dbReference type="Gene3D" id="3.40.50.10140">
    <property type="entry name" value="Toll/interleukin-1 receptor homology (TIR) domain"/>
    <property type="match status" value="1"/>
</dbReference>
<dbReference type="InterPro" id="IPR002182">
    <property type="entry name" value="NB-ARC"/>
</dbReference>
<evidence type="ECO:0000256" key="1">
    <source>
        <dbReference type="SAM" id="MobiDB-lite"/>
    </source>
</evidence>
<keyword evidence="4" id="KW-1185">Reference proteome</keyword>
<name>A0A8T0IYY6_CERPU</name>
<dbReference type="SUPFAM" id="SSF52200">
    <property type="entry name" value="Toll/Interleukin receptor TIR domain"/>
    <property type="match status" value="1"/>
</dbReference>
<dbReference type="PANTHER" id="PTHR11017:SF579">
    <property type="entry name" value="TIR DOMAIN-CONTAINING PROTEIN"/>
    <property type="match status" value="1"/>
</dbReference>
<feature type="compositionally biased region" description="Polar residues" evidence="1">
    <location>
        <begin position="37"/>
        <end position="50"/>
    </location>
</feature>
<gene>
    <name evidence="3" type="ORF">KC19_2G278800</name>
</gene>
<dbReference type="InterPro" id="IPR044974">
    <property type="entry name" value="Disease_R_plants"/>
</dbReference>
<organism evidence="3 4">
    <name type="scientific">Ceratodon purpureus</name>
    <name type="common">Fire moss</name>
    <name type="synonym">Dicranum purpureum</name>
    <dbReference type="NCBI Taxonomy" id="3225"/>
    <lineage>
        <taxon>Eukaryota</taxon>
        <taxon>Viridiplantae</taxon>
        <taxon>Streptophyta</taxon>
        <taxon>Embryophyta</taxon>
        <taxon>Bryophyta</taxon>
        <taxon>Bryophytina</taxon>
        <taxon>Bryopsida</taxon>
        <taxon>Dicranidae</taxon>
        <taxon>Pseudoditrichales</taxon>
        <taxon>Ditrichaceae</taxon>
        <taxon>Ceratodon</taxon>
    </lineage>
</organism>
<dbReference type="SUPFAM" id="SSF52540">
    <property type="entry name" value="P-loop containing nucleoside triphosphate hydrolases"/>
    <property type="match status" value="1"/>
</dbReference>
<feature type="domain" description="TIR" evidence="2">
    <location>
        <begin position="67"/>
        <end position="240"/>
    </location>
</feature>
<evidence type="ECO:0000313" key="3">
    <source>
        <dbReference type="EMBL" id="KAG0588924.1"/>
    </source>
</evidence>
<feature type="region of interest" description="Disordered" evidence="1">
    <location>
        <begin position="1"/>
        <end position="21"/>
    </location>
</feature>
<accession>A0A8T0IYY6</accession>
<dbReference type="SMART" id="SM00255">
    <property type="entry name" value="TIR"/>
    <property type="match status" value="1"/>
</dbReference>
<dbReference type="SUPFAM" id="SSF52047">
    <property type="entry name" value="RNI-like"/>
    <property type="match status" value="1"/>
</dbReference>
<dbReference type="Pfam" id="PF01582">
    <property type="entry name" value="TIR"/>
    <property type="match status" value="1"/>
</dbReference>
<dbReference type="Gene3D" id="3.80.10.10">
    <property type="entry name" value="Ribonuclease Inhibitor"/>
    <property type="match status" value="3"/>
</dbReference>
<dbReference type="Pfam" id="PF00931">
    <property type="entry name" value="NB-ARC"/>
    <property type="match status" value="1"/>
</dbReference>
<dbReference type="PANTHER" id="PTHR11017">
    <property type="entry name" value="LEUCINE-RICH REPEAT-CONTAINING PROTEIN"/>
    <property type="match status" value="1"/>
</dbReference>
<dbReference type="Proteomes" id="UP000822688">
    <property type="component" value="Chromosome 2"/>
</dbReference>
<reference evidence="3" key="1">
    <citation type="submission" date="2020-06" db="EMBL/GenBank/DDBJ databases">
        <title>WGS assembly of Ceratodon purpureus strain R40.</title>
        <authorList>
            <person name="Carey S.B."/>
            <person name="Jenkins J."/>
            <person name="Shu S."/>
            <person name="Lovell J.T."/>
            <person name="Sreedasyam A."/>
            <person name="Maumus F."/>
            <person name="Tiley G.P."/>
            <person name="Fernandez-Pozo N."/>
            <person name="Barry K."/>
            <person name="Chen C."/>
            <person name="Wang M."/>
            <person name="Lipzen A."/>
            <person name="Daum C."/>
            <person name="Saski C.A."/>
            <person name="Payton A.C."/>
            <person name="Mcbreen J.C."/>
            <person name="Conrad R.E."/>
            <person name="Kollar L.M."/>
            <person name="Olsson S."/>
            <person name="Huttunen S."/>
            <person name="Landis J.B."/>
            <person name="Wickett N.J."/>
            <person name="Johnson M.G."/>
            <person name="Rensing S.A."/>
            <person name="Grimwood J."/>
            <person name="Schmutz J."/>
            <person name="Mcdaniel S.F."/>
        </authorList>
    </citation>
    <scope>NUCLEOTIDE SEQUENCE</scope>
    <source>
        <strain evidence="3">R40</strain>
    </source>
</reference>
<dbReference type="InterPro" id="IPR000157">
    <property type="entry name" value="TIR_dom"/>
</dbReference>
<dbReference type="GO" id="GO:0043531">
    <property type="term" value="F:ADP binding"/>
    <property type="evidence" value="ECO:0007669"/>
    <property type="project" value="InterPro"/>
</dbReference>
<dbReference type="SUPFAM" id="SSF52058">
    <property type="entry name" value="L domain-like"/>
    <property type="match status" value="1"/>
</dbReference>
<feature type="region of interest" description="Disordered" evidence="1">
    <location>
        <begin position="37"/>
        <end position="59"/>
    </location>
</feature>
<evidence type="ECO:0000313" key="4">
    <source>
        <dbReference type="Proteomes" id="UP000822688"/>
    </source>
</evidence>
<sequence length="1240" mass="141057">MSALVGNVGNHQNRGRPCGLPSVGRITVRRLAKLQSMEQQGVASTSSSNANRDDGSLDDGEDFALQAKHKIFLSHSGSQKGFVEHLCVELEGCYRFPFFDKRRESLPIGEDFPRHIFDAIRQCDVGVVILSDEFITSKWPMMELVAMHERVLNEVEKGKSKFKVIPVFFKTSPKDLNDHAKCSEWLSCWQELAKKNRKRVEVGKWEAALKYLRKLNGVVYEGFGEVKFMKEIVDEICKVVPAEIKMEDSHIQGRSRICNIIRSKIDALRKDDIHGVCVLGLYGMGGIGKTSICKALCNDFFTKFYGKVCHAELERGSKEGLLREVLKSLTSTGSERLNEFNEDQLRNALKEGSIKDPVFLALDNMSDEDASIREVQTYLLGRLPAESIVIVTARSKDWLLRVRPFINESKCMQMPELMLDEAKSLFKKSCDVESRNDVDEKLILRCLERCYFQKEDGNGGFHYHPLALDVLGRQLSRLTDLKEWVILLDRIDEDIFNQSRENNHPIFSILRKSFDALSPGNQLLLMDVALYLPNDDSGFYGSAHSVFDWLRMVHNFQKVDDVTRALERLRAKSLLERVGDGFKKRIGMHDLWRAFCVAESQGGEMGRRRWVYDAVNCGSELVEASPSGSCWENVKRMAFLYVNPRSLEKVDFGHFANVTVLKIFVKLDMSKKVVINISRLIHLKSLEVWGSGLCDNLIIQGLPRSLLFLGYDSKSPSESPPTEQFVKQIACLEDLQFLCLIGYPGRRLPDMRSMVSLRVAKFHRCENAAKLTGLSSKLTNLQVLYMHRCMQLRSCPGVGDLVSLEELSCDGCERLERLPSLRKLRNLRKLDIRECDLITELPGLEDLVALEELHTSEPWWRHSRAPTLRLPDLSKLKNLRVLDLGDRRLQAVPGLDCLISLQILNADFREVLERPNLRQLPKLQKLVLRGCSLAELRATDDLAMLHTLDVGDCKGVDDLPDFQGPTNLRKLTLRDCEFKNATSLSELSTLEELAIIECTLSEVLPDLQGLMRLESLFVSDCDMLRGWDFPSGRGEESSCKRQDSNMQVDRGEFQRRIGLRRLELRRCSNFVDVTGIGAFSQLESLEIWDLPVRELPDLSNFPHLNKLDLRYCDFLTRLTSYFEPVPELRSLTIVGCNAVEYVPDLGILFPALEWLNILGCSGIVSLISSEPLTRMRFLLVRYCKGVSEGDVDQLRALCPPQCRVYFIPVVEEVCSDPVIFNSERRGRMRVPQLLKGCFRG</sequence>
<comment type="caution">
    <text evidence="3">The sequence shown here is derived from an EMBL/GenBank/DDBJ whole genome shotgun (WGS) entry which is preliminary data.</text>
</comment>
<proteinExistence type="predicted"/>
<dbReference type="EMBL" id="CM026422">
    <property type="protein sequence ID" value="KAG0588924.1"/>
    <property type="molecule type" value="Genomic_DNA"/>
</dbReference>